<name>A0ABX7S7L5_9BACT</name>
<evidence type="ECO:0000313" key="2">
    <source>
        <dbReference type="Proteomes" id="UP000671862"/>
    </source>
</evidence>
<evidence type="ECO:0000313" key="1">
    <source>
        <dbReference type="EMBL" id="QTA38574.1"/>
    </source>
</evidence>
<dbReference type="PANTHER" id="PTHR34351">
    <property type="entry name" value="SLR1927 PROTEIN-RELATED"/>
    <property type="match status" value="1"/>
</dbReference>
<dbReference type="Proteomes" id="UP000671862">
    <property type="component" value="Chromosome"/>
</dbReference>
<proteinExistence type="predicted"/>
<dbReference type="EMBL" id="CP071446">
    <property type="protein sequence ID" value="QTA38574.1"/>
    <property type="molecule type" value="Genomic_DNA"/>
</dbReference>
<dbReference type="RefSeq" id="WP_207567291.1">
    <property type="nucleotide sequence ID" value="NZ_CP071446.1"/>
</dbReference>
<gene>
    <name evidence="1" type="ORF">JYK00_03410</name>
</gene>
<protein>
    <submittedName>
        <fullName evidence="1">DUF58 domain-containing protein</fullName>
    </submittedName>
</protein>
<dbReference type="PANTHER" id="PTHR34351:SF1">
    <property type="entry name" value="SLR1927 PROTEIN"/>
    <property type="match status" value="1"/>
</dbReference>
<accession>A0ABX7S7L5</accession>
<keyword evidence="2" id="KW-1185">Reference proteome</keyword>
<sequence length="404" mass="47670">MEIKNEKLLLISIVILIINFFFINSYILAVDILILIEWFYFLSTINAFKKIKLTLSFKKSRTLINQPVEIIIKFENTSKKVYADLSIPEIGKNIPQIEINRDLTEIKIIHSYHTRGKKIIKYAFLSVKHPFFKILKKYEFNAQILVFPDLEYSIFNKELLRELIPNKLSKIKLLEDPSYITGIREYRNDPLNKIHWKLSAKHRNLLVKNYDYTSQGRLYITLLLNLHTEIFSRNAWKPILSKYVEDTIRGTAGIIKHTLDNKIPVKLLIDSKNGILKSSSGDWVDHFELLAQSYGSIKTFHEKIYTITEKEIQFNDTFLLITMYLTLKDLPHLMKIRQKCSKVLVFVMPFGYRQRNSKKFKSYLSIPTDIMEIEKQMAILRENHIYVQVWEENLAFQEGIELVP</sequence>
<reference evidence="1 2" key="1">
    <citation type="submission" date="2021-03" db="EMBL/GenBank/DDBJ databases">
        <title>Thermosipho ferrireducens sp.nov., an anaerobic thermophilic iron-reducing bacterium isolated from a deep-sea hydrothermal sulfide deposits.</title>
        <authorList>
            <person name="Zeng X."/>
            <person name="Chen Y."/>
            <person name="Shao Z."/>
        </authorList>
    </citation>
    <scope>NUCLEOTIDE SEQUENCE [LARGE SCALE GENOMIC DNA]</scope>
    <source>
        <strain evidence="1 2">JL129W03</strain>
    </source>
</reference>
<organism evidence="1 2">
    <name type="scientific">Thermosipho ferrireducens</name>
    <dbReference type="NCBI Taxonomy" id="2571116"/>
    <lineage>
        <taxon>Bacteria</taxon>
        <taxon>Thermotogati</taxon>
        <taxon>Thermotogota</taxon>
        <taxon>Thermotogae</taxon>
        <taxon>Thermotogales</taxon>
        <taxon>Fervidobacteriaceae</taxon>
        <taxon>Thermosipho</taxon>
    </lineage>
</organism>